<proteinExistence type="predicted"/>
<dbReference type="NCBIfam" id="NF047539">
    <property type="entry name" value="XAC2610_fam"/>
    <property type="match status" value="1"/>
</dbReference>
<comment type="caution">
    <text evidence="1">The sequence shown here is derived from an EMBL/GenBank/DDBJ whole genome shotgun (WGS) entry which is preliminary data.</text>
</comment>
<dbReference type="AlphaFoldDB" id="J9FV30"/>
<dbReference type="EMBL" id="AMCI01006976">
    <property type="protein sequence ID" value="EJW93437.1"/>
    <property type="molecule type" value="Genomic_DNA"/>
</dbReference>
<sequence length="488" mass="56391">MKRFFLSFILLGCFFQLEAQERTANDTILMLENKSLNDVRDYNWLIKTLSRECKYPITQQKRNKGCVLQVEYTVTPEGYISHATVLNQVPRAFRKSVMQVFQSLRNVPTVLRPGKSTLSIQFWLDNMAKGPHADVLIIGYSSCDTPVLMRYDAVLTAHTTEPHLEVGVPVCYLNERGDTIVPYGKYRYCQTDTITEIGFVYENKPKKSRIVCINDAGKELFYVFKCDNGPDYLKEGLFRMMDEQGRIGFADSSGNVVIHPQFLYATPFANGHAYVTEHGGESNEREHTSWQSDEWKIINRNGNELLEYTVIQEDKAVTELLIRYSHPSGSIRSLTYTYPEDIVLADNFHAEVTLKDLNFDGQDDIAIPLGNYGNQRIQYEDGYLWDKTQKTYVPVKQLKEIANLRIDKEERCLFSFSRESAASYHYERYEYVDAELVKTAELIQTYRQAGGKLLFTEKHYQKGKGMRVVHSSVPIHEISHYWLKIVQK</sequence>
<reference evidence="1" key="1">
    <citation type="journal article" date="2012" name="PLoS ONE">
        <title>Gene sets for utilization of primary and secondary nutrition supplies in the distal gut of endangered iberian lynx.</title>
        <authorList>
            <person name="Alcaide M."/>
            <person name="Messina E."/>
            <person name="Richter M."/>
            <person name="Bargiela R."/>
            <person name="Peplies J."/>
            <person name="Huws S.A."/>
            <person name="Newbold C.J."/>
            <person name="Golyshin P.N."/>
            <person name="Simon M.A."/>
            <person name="Lopez G."/>
            <person name="Yakimov M.M."/>
            <person name="Ferrer M."/>
        </authorList>
    </citation>
    <scope>NUCLEOTIDE SEQUENCE</scope>
</reference>
<organism evidence="1">
    <name type="scientific">gut metagenome</name>
    <dbReference type="NCBI Taxonomy" id="749906"/>
    <lineage>
        <taxon>unclassified sequences</taxon>
        <taxon>metagenomes</taxon>
        <taxon>organismal metagenomes</taxon>
    </lineage>
</organism>
<accession>J9FV30</accession>
<dbReference type="Pfam" id="PF14903">
    <property type="entry name" value="WG_beta_rep"/>
    <property type="match status" value="1"/>
</dbReference>
<name>J9FV30_9ZZZZ</name>
<gene>
    <name evidence="1" type="ORF">EVA_18454</name>
</gene>
<dbReference type="InterPro" id="IPR058087">
    <property type="entry name" value="XAC2610_dom"/>
</dbReference>
<dbReference type="InterPro" id="IPR032774">
    <property type="entry name" value="WG_beta_rep"/>
</dbReference>
<dbReference type="SUPFAM" id="SSF74653">
    <property type="entry name" value="TolA/TonB C-terminal domain"/>
    <property type="match status" value="1"/>
</dbReference>
<protein>
    <submittedName>
        <fullName evidence="1">Secreted protein containing TonB</fullName>
    </submittedName>
</protein>
<evidence type="ECO:0000313" key="1">
    <source>
        <dbReference type="EMBL" id="EJW93437.1"/>
    </source>
</evidence>